<keyword evidence="1" id="KW-0732">Signal</keyword>
<keyword evidence="3" id="KW-1185">Reference proteome</keyword>
<dbReference type="RefSeq" id="WP_136556786.1">
    <property type="nucleotide sequence ID" value="NZ_STGT01000001.1"/>
</dbReference>
<protein>
    <submittedName>
        <fullName evidence="2">DUF1176 domain-containing protein</fullName>
    </submittedName>
</protein>
<organism evidence="2 3">
    <name type="scientific">Rhizobium rhizophilum</name>
    <dbReference type="NCBI Taxonomy" id="1850373"/>
    <lineage>
        <taxon>Bacteria</taxon>
        <taxon>Pseudomonadati</taxon>
        <taxon>Pseudomonadota</taxon>
        <taxon>Alphaproteobacteria</taxon>
        <taxon>Hyphomicrobiales</taxon>
        <taxon>Rhizobiaceae</taxon>
        <taxon>Rhizobium/Agrobacterium group</taxon>
        <taxon>Rhizobium</taxon>
    </lineage>
</organism>
<comment type="caution">
    <text evidence="2">The sequence shown here is derived from an EMBL/GenBank/DDBJ whole genome shotgun (WGS) entry which is preliminary data.</text>
</comment>
<name>A0ABY2R000_9HYPH</name>
<dbReference type="EMBL" id="STGT01000001">
    <property type="protein sequence ID" value="THV17173.1"/>
    <property type="molecule type" value="Genomic_DNA"/>
</dbReference>
<gene>
    <name evidence="2" type="ORF">E9677_04085</name>
</gene>
<dbReference type="InterPro" id="IPR009560">
    <property type="entry name" value="DUF1176"/>
</dbReference>
<reference evidence="2 3" key="1">
    <citation type="submission" date="2019-04" db="EMBL/GenBank/DDBJ databases">
        <title>Genome sequence of strain 7209-2.</title>
        <authorList>
            <person name="Gao J."/>
            <person name="Sun J."/>
        </authorList>
    </citation>
    <scope>NUCLEOTIDE SEQUENCE [LARGE SCALE GENOMIC DNA]</scope>
    <source>
        <strain evidence="2 3">7209-2</strain>
    </source>
</reference>
<evidence type="ECO:0000313" key="3">
    <source>
        <dbReference type="Proteomes" id="UP000309667"/>
    </source>
</evidence>
<sequence length="353" mass="37307">MTLSRTTLTLAVFLGATLPVFAADGAFKEFRSWQVLCSQTLSCSMRQFLSDNGLSGFELQRAGGPEAPVVLVLSPSDSAIVEGDGDLQASITFDGAQSVTIPNSDIVADPNAATLSISGDFIGSGLIDSLKDGTTATITITRGTRTVEGDVTLAGAAASLLFIDEYQKRVGHVDAMSAKGDKAPNPAPPVSDIRRFADFPEAVRGRFTASGECADTEESMLGGNALAHKLGSEQTLYVTPCGMGGAYNFPYAVFLDSYGSVSTLAFPMMQDGAPSAATVAFNLDYDHEAKTFSAFFKGRGVGDCGTISQWKLVESGVGPQLVLIEEAFQDCPSEFNENDTVDVENWPKTWPLD</sequence>
<evidence type="ECO:0000313" key="2">
    <source>
        <dbReference type="EMBL" id="THV17173.1"/>
    </source>
</evidence>
<feature type="chain" id="PRO_5045227802" evidence="1">
    <location>
        <begin position="23"/>
        <end position="353"/>
    </location>
</feature>
<proteinExistence type="predicted"/>
<evidence type="ECO:0000256" key="1">
    <source>
        <dbReference type="SAM" id="SignalP"/>
    </source>
</evidence>
<accession>A0ABY2R000</accession>
<dbReference type="Pfam" id="PF06674">
    <property type="entry name" value="DUF1176"/>
    <property type="match status" value="1"/>
</dbReference>
<dbReference type="Proteomes" id="UP000309667">
    <property type="component" value="Unassembled WGS sequence"/>
</dbReference>
<feature type="signal peptide" evidence="1">
    <location>
        <begin position="1"/>
        <end position="22"/>
    </location>
</feature>